<dbReference type="EMBL" id="JADEXN010000152">
    <property type="protein sequence ID" value="MBE9041110.1"/>
    <property type="molecule type" value="Genomic_DNA"/>
</dbReference>
<name>A0A928Z815_9CYAN</name>
<dbReference type="Pfam" id="PF13579">
    <property type="entry name" value="Glyco_trans_4_4"/>
    <property type="match status" value="1"/>
</dbReference>
<dbReference type="AlphaFoldDB" id="A0A928Z815"/>
<dbReference type="GO" id="GO:0016757">
    <property type="term" value="F:glycosyltransferase activity"/>
    <property type="evidence" value="ECO:0007669"/>
    <property type="project" value="InterPro"/>
</dbReference>
<organism evidence="3 4">
    <name type="scientific">Zarconia navalis LEGE 11467</name>
    <dbReference type="NCBI Taxonomy" id="1828826"/>
    <lineage>
        <taxon>Bacteria</taxon>
        <taxon>Bacillati</taxon>
        <taxon>Cyanobacteriota</taxon>
        <taxon>Cyanophyceae</taxon>
        <taxon>Oscillatoriophycideae</taxon>
        <taxon>Oscillatoriales</taxon>
        <taxon>Oscillatoriales incertae sedis</taxon>
        <taxon>Zarconia</taxon>
        <taxon>Zarconia navalis</taxon>
    </lineage>
</organism>
<keyword evidence="4" id="KW-1185">Reference proteome</keyword>
<dbReference type="Gene3D" id="3.40.50.2000">
    <property type="entry name" value="Glycogen Phosphorylase B"/>
    <property type="match status" value="2"/>
</dbReference>
<dbReference type="PANTHER" id="PTHR45947:SF3">
    <property type="entry name" value="SULFOQUINOVOSYL TRANSFERASE SQD2"/>
    <property type="match status" value="1"/>
</dbReference>
<accession>A0A928Z815</accession>
<evidence type="ECO:0000259" key="2">
    <source>
        <dbReference type="Pfam" id="PF13579"/>
    </source>
</evidence>
<reference evidence="3" key="1">
    <citation type="submission" date="2020-10" db="EMBL/GenBank/DDBJ databases">
        <authorList>
            <person name="Castelo-Branco R."/>
            <person name="Eusebio N."/>
            <person name="Adriana R."/>
            <person name="Vieira A."/>
            <person name="Brugerolle De Fraissinette N."/>
            <person name="Rezende De Castro R."/>
            <person name="Schneider M.P."/>
            <person name="Vasconcelos V."/>
            <person name="Leao P.N."/>
        </authorList>
    </citation>
    <scope>NUCLEOTIDE SEQUENCE</scope>
    <source>
        <strain evidence="3">LEGE 11467</strain>
    </source>
</reference>
<dbReference type="PANTHER" id="PTHR45947">
    <property type="entry name" value="SULFOQUINOVOSYL TRANSFERASE SQD2"/>
    <property type="match status" value="1"/>
</dbReference>
<evidence type="ECO:0000313" key="4">
    <source>
        <dbReference type="Proteomes" id="UP000621799"/>
    </source>
</evidence>
<sequence length="365" mass="41385">MKIWHVGSSFSPQKVCGVNNSVWLLAQYQAQLGCDVAVVVDPAPDDAARELAEKSGFEIIHLPSNRWQYDRSVLDPILRDRPPHVVHMHSVFIPKQAALARQLVRHNIPYIVSPRGGLDFRRSRLQKLVYSTLIEKPRFRAAAAITLLMPKEEEAVRAFVPGYDQPVRCLLNPIEPNHREGDRWSNPQTKRVVFLGRFDVVHKGIDILVAIARHLEDVEFHLYGSKEPKSQQVLEELQRNLPPNVYFHEPVFGDAKNEVLTSASLYIQASRWEGFGRSIAEAMYLGVPCAVSNTINFAEMFRDKDLGVVFPPEPKAAAELISKAIENPDRLEDWSERGREFALAHFQPQAVAAGFLRLYEEVARV</sequence>
<evidence type="ECO:0000259" key="1">
    <source>
        <dbReference type="Pfam" id="PF00534"/>
    </source>
</evidence>
<dbReference type="Pfam" id="PF00534">
    <property type="entry name" value="Glycos_transf_1"/>
    <property type="match status" value="1"/>
</dbReference>
<dbReference type="Proteomes" id="UP000621799">
    <property type="component" value="Unassembled WGS sequence"/>
</dbReference>
<feature type="domain" description="Glycosyltransferase subfamily 4-like N-terminal" evidence="2">
    <location>
        <begin position="17"/>
        <end position="160"/>
    </location>
</feature>
<feature type="domain" description="Glycosyl transferase family 1" evidence="1">
    <location>
        <begin position="187"/>
        <end position="340"/>
    </location>
</feature>
<gene>
    <name evidence="3" type="ORF">IQ235_10000</name>
</gene>
<dbReference type="InterPro" id="IPR001296">
    <property type="entry name" value="Glyco_trans_1"/>
</dbReference>
<dbReference type="SUPFAM" id="SSF53756">
    <property type="entry name" value="UDP-Glycosyltransferase/glycogen phosphorylase"/>
    <property type="match status" value="1"/>
</dbReference>
<dbReference type="CDD" id="cd03801">
    <property type="entry name" value="GT4_PimA-like"/>
    <property type="match status" value="1"/>
</dbReference>
<comment type="caution">
    <text evidence="3">The sequence shown here is derived from an EMBL/GenBank/DDBJ whole genome shotgun (WGS) entry which is preliminary data.</text>
</comment>
<protein>
    <submittedName>
        <fullName evidence="3">Glycosyltransferase family 4 protein</fullName>
    </submittedName>
</protein>
<proteinExistence type="predicted"/>
<dbReference type="RefSeq" id="WP_264321338.1">
    <property type="nucleotide sequence ID" value="NZ_JADEXN010000152.1"/>
</dbReference>
<dbReference type="InterPro" id="IPR028098">
    <property type="entry name" value="Glyco_trans_4-like_N"/>
</dbReference>
<dbReference type="InterPro" id="IPR050194">
    <property type="entry name" value="Glycosyltransferase_grp1"/>
</dbReference>
<evidence type="ECO:0000313" key="3">
    <source>
        <dbReference type="EMBL" id="MBE9041110.1"/>
    </source>
</evidence>